<name>A0A157S866_9BORD</name>
<dbReference type="AlphaFoldDB" id="A0A157S866"/>
<dbReference type="Pfam" id="PF09335">
    <property type="entry name" value="VTT_dom"/>
    <property type="match status" value="1"/>
</dbReference>
<feature type="transmembrane region" description="Helical" evidence="1">
    <location>
        <begin position="23"/>
        <end position="47"/>
    </location>
</feature>
<feature type="domain" description="VTT" evidence="2">
    <location>
        <begin position="40"/>
        <end position="151"/>
    </location>
</feature>
<keyword evidence="1" id="KW-0472">Membrane</keyword>
<feature type="transmembrane region" description="Helical" evidence="1">
    <location>
        <begin position="134"/>
        <end position="157"/>
    </location>
</feature>
<organism evidence="3 4">
    <name type="scientific">Bordetella trematum</name>
    <dbReference type="NCBI Taxonomy" id="123899"/>
    <lineage>
        <taxon>Bacteria</taxon>
        <taxon>Pseudomonadati</taxon>
        <taxon>Pseudomonadota</taxon>
        <taxon>Betaproteobacteria</taxon>
        <taxon>Burkholderiales</taxon>
        <taxon>Alcaligenaceae</taxon>
        <taxon>Bordetella</taxon>
    </lineage>
</organism>
<evidence type="ECO:0000256" key="1">
    <source>
        <dbReference type="SAM" id="Phobius"/>
    </source>
</evidence>
<keyword evidence="4" id="KW-1185">Reference proteome</keyword>
<dbReference type="PANTHER" id="PTHR42709">
    <property type="entry name" value="ALKALINE PHOSPHATASE LIKE PROTEIN"/>
    <property type="match status" value="1"/>
</dbReference>
<feature type="transmembrane region" description="Helical" evidence="1">
    <location>
        <begin position="53"/>
        <end position="74"/>
    </location>
</feature>
<protein>
    <submittedName>
        <fullName evidence="3">Membrane protein</fullName>
    </submittedName>
</protein>
<gene>
    <name evidence="3" type="primary">yqaA</name>
    <name evidence="3" type="ORF">SAMEA3906487_00096</name>
</gene>
<dbReference type="PATRIC" id="fig|123899.6.peg.90"/>
<dbReference type="KEGG" id="btrm:SAMEA390648700096"/>
<accession>A0A157S866</accession>
<sequence length="158" mass="17034">MAGSAVNPDDPTSMADWSAYTTLFLSAFVAATLLPTASEAVLVGLLINGQQAAWALVLAAGTGNVLGSILNWWLGRGIAHFQGRRWFPVKPATLARAQQWYRRHGKWSLLLSWAPVIGDPLTVVAGVMREPFGVFLLLVTVAKFGRYLTLTAITLGLI</sequence>
<evidence type="ECO:0000313" key="3">
    <source>
        <dbReference type="EMBL" id="SAI66106.1"/>
    </source>
</evidence>
<evidence type="ECO:0000259" key="2">
    <source>
        <dbReference type="Pfam" id="PF09335"/>
    </source>
</evidence>
<dbReference type="EMBL" id="LT546645">
    <property type="protein sequence ID" value="SAI66106.1"/>
    <property type="molecule type" value="Genomic_DNA"/>
</dbReference>
<dbReference type="STRING" id="123899.SAMEA3906487_00096"/>
<reference evidence="3 4" key="1">
    <citation type="submission" date="2016-04" db="EMBL/GenBank/DDBJ databases">
        <authorList>
            <consortium name="Pathogen Informatics"/>
        </authorList>
    </citation>
    <scope>NUCLEOTIDE SEQUENCE [LARGE SCALE GENOMIC DNA]</scope>
    <source>
        <strain evidence="3 4">H044680328</strain>
    </source>
</reference>
<dbReference type="Proteomes" id="UP000076825">
    <property type="component" value="Chromosome 1"/>
</dbReference>
<dbReference type="InterPro" id="IPR032816">
    <property type="entry name" value="VTT_dom"/>
</dbReference>
<keyword evidence="1" id="KW-1133">Transmembrane helix</keyword>
<dbReference type="eggNOG" id="COG1238">
    <property type="taxonomic scope" value="Bacteria"/>
</dbReference>
<evidence type="ECO:0000313" key="4">
    <source>
        <dbReference type="Proteomes" id="UP000076825"/>
    </source>
</evidence>
<dbReference type="InterPro" id="IPR051311">
    <property type="entry name" value="DedA_domain"/>
</dbReference>
<proteinExistence type="predicted"/>
<dbReference type="PANTHER" id="PTHR42709:SF4">
    <property type="entry name" value="INNER MEMBRANE PROTEIN YQAA"/>
    <property type="match status" value="1"/>
</dbReference>
<keyword evidence="1" id="KW-0812">Transmembrane</keyword>